<evidence type="ECO:0000313" key="2">
    <source>
        <dbReference type="EMBL" id="PWE16505.1"/>
    </source>
</evidence>
<dbReference type="Proteomes" id="UP000245168">
    <property type="component" value="Unassembled WGS sequence"/>
</dbReference>
<dbReference type="EMBL" id="QEXV01000006">
    <property type="protein sequence ID" value="PWE16505.1"/>
    <property type="molecule type" value="Genomic_DNA"/>
</dbReference>
<feature type="signal peptide" evidence="1">
    <location>
        <begin position="1"/>
        <end position="17"/>
    </location>
</feature>
<name>A0A2U2BR77_9PROT</name>
<evidence type="ECO:0000313" key="3">
    <source>
        <dbReference type="Proteomes" id="UP000245168"/>
    </source>
</evidence>
<evidence type="ECO:0008006" key="4">
    <source>
        <dbReference type="Google" id="ProtNLM"/>
    </source>
</evidence>
<gene>
    <name evidence="2" type="ORF">DDZ18_12090</name>
</gene>
<proteinExistence type="predicted"/>
<organism evidence="2 3">
    <name type="scientific">Marinicauda salina</name>
    <dbReference type="NCBI Taxonomy" id="2135793"/>
    <lineage>
        <taxon>Bacteria</taxon>
        <taxon>Pseudomonadati</taxon>
        <taxon>Pseudomonadota</taxon>
        <taxon>Alphaproteobacteria</taxon>
        <taxon>Maricaulales</taxon>
        <taxon>Maricaulaceae</taxon>
        <taxon>Marinicauda</taxon>
    </lineage>
</organism>
<reference evidence="3" key="1">
    <citation type="submission" date="2018-05" db="EMBL/GenBank/DDBJ databases">
        <authorList>
            <person name="Liu B.-T."/>
        </authorList>
    </citation>
    <scope>NUCLEOTIDE SEQUENCE [LARGE SCALE GENOMIC DNA]</scope>
    <source>
        <strain evidence="3">WD6-1</strain>
    </source>
</reference>
<accession>A0A2U2BR77</accession>
<dbReference type="InterPro" id="IPR043749">
    <property type="entry name" value="DUF5694"/>
</dbReference>
<keyword evidence="3" id="KW-1185">Reference proteome</keyword>
<comment type="caution">
    <text evidence="2">The sequence shown here is derived from an EMBL/GenBank/DDBJ whole genome shotgun (WGS) entry which is preliminary data.</text>
</comment>
<sequence length="263" mass="29328">MNAALAALALLAPAAAAQETDSFAEVMVLGTFHFTGGGSDYVNAEVDDFLSPTRQAQIEETVERIAAWAPTKIMIELSPEHEADFNASYQAYLDGEHEMTVNERQQLGMRLAARLGHDRLYAIDYRSSMDFDAMMGAAQNAGQDRLIADFQAATAEIEAFIAETEDLEVPERLIAMNRPEMGELHDLYMTLAQMGTTEAPEGAHQMADWWGRNMVIFARAAQHAEEGDRVLIIFGSGHKFLLEQYFDQAREFEIVDPIPYLEE</sequence>
<dbReference type="Pfam" id="PF18950">
    <property type="entry name" value="DUF5694"/>
    <property type="match status" value="1"/>
</dbReference>
<keyword evidence="1" id="KW-0732">Signal</keyword>
<dbReference type="AlphaFoldDB" id="A0A2U2BR77"/>
<protein>
    <recommendedName>
        <fullName evidence="4">TraB/GumN family protein</fullName>
    </recommendedName>
</protein>
<evidence type="ECO:0000256" key="1">
    <source>
        <dbReference type="SAM" id="SignalP"/>
    </source>
</evidence>
<feature type="chain" id="PRO_5015420431" description="TraB/GumN family protein" evidence="1">
    <location>
        <begin position="18"/>
        <end position="263"/>
    </location>
</feature>